<reference evidence="3 4" key="1">
    <citation type="journal article" date="2018" name="PLoS Genet.">
        <title>Population sequencing reveals clonal diversity and ancestral inbreeding in the grapevine cultivar Chardonnay.</title>
        <authorList>
            <person name="Roach M.J."/>
            <person name="Johnson D.L."/>
            <person name="Bohlmann J."/>
            <person name="van Vuuren H.J."/>
            <person name="Jones S.J."/>
            <person name="Pretorius I.S."/>
            <person name="Schmidt S.A."/>
            <person name="Borneman A.R."/>
        </authorList>
    </citation>
    <scope>NUCLEOTIDE SEQUENCE [LARGE SCALE GENOMIC DNA]</scope>
    <source>
        <strain evidence="4">cv. Chardonnay</strain>
        <tissue evidence="3">Leaf</tissue>
    </source>
</reference>
<dbReference type="PROSITE" id="PS51165">
    <property type="entry name" value="THUMP"/>
    <property type="match status" value="1"/>
</dbReference>
<dbReference type="Pfam" id="PF02926">
    <property type="entry name" value="THUMP"/>
    <property type="match status" value="1"/>
</dbReference>
<gene>
    <name evidence="3" type="primary">THUMPD1_1</name>
    <name evidence="3" type="ORF">CK203_004590</name>
</gene>
<protein>
    <submittedName>
        <fullName evidence="3">THUMP domain-containing protein 1</fullName>
    </submittedName>
</protein>
<evidence type="ECO:0000259" key="2">
    <source>
        <dbReference type="PROSITE" id="PS51165"/>
    </source>
</evidence>
<evidence type="ECO:0000313" key="4">
    <source>
        <dbReference type="Proteomes" id="UP000288805"/>
    </source>
</evidence>
<evidence type="ECO:0000313" key="3">
    <source>
        <dbReference type="EMBL" id="RVX20417.1"/>
    </source>
</evidence>
<dbReference type="EMBL" id="QGNW01000007">
    <property type="protein sequence ID" value="RVX20417.1"/>
    <property type="molecule type" value="Genomic_DNA"/>
</dbReference>
<dbReference type="AlphaFoldDB" id="A0A438KGT3"/>
<dbReference type="PANTHER" id="PTHR13452">
    <property type="entry name" value="THUMP DOMAIN CONTAINING PROTEIN 1-RELATED"/>
    <property type="match status" value="1"/>
</dbReference>
<sequence length="183" mass="20727">MGASQRRFGNLDSGCNGVVFVQMRKKDGDPSPKEIVQHMMTSAASTRKHMSRFILRVLPVEATCYASEEEISIAIKPLVEQYFPVETQNPKKFAVLYEARSNTGIDRMKIINSVAKSVPGPHKVDLSNPDMTIVVQIVKVKFYFPCYNHNLNILVLMTVCLIGFLEKYKELAKYNLRQLTSPK</sequence>
<dbReference type="PANTHER" id="PTHR13452:SF10">
    <property type="entry name" value="THUMP DOMAIN-CONTAINING PROTEIN 1"/>
    <property type="match status" value="1"/>
</dbReference>
<dbReference type="SMART" id="SM00981">
    <property type="entry name" value="THUMP"/>
    <property type="match status" value="1"/>
</dbReference>
<organism evidence="3 4">
    <name type="scientific">Vitis vinifera</name>
    <name type="common">Grape</name>
    <dbReference type="NCBI Taxonomy" id="29760"/>
    <lineage>
        <taxon>Eukaryota</taxon>
        <taxon>Viridiplantae</taxon>
        <taxon>Streptophyta</taxon>
        <taxon>Embryophyta</taxon>
        <taxon>Tracheophyta</taxon>
        <taxon>Spermatophyta</taxon>
        <taxon>Magnoliopsida</taxon>
        <taxon>eudicotyledons</taxon>
        <taxon>Gunneridae</taxon>
        <taxon>Pentapetalae</taxon>
        <taxon>rosids</taxon>
        <taxon>Vitales</taxon>
        <taxon>Vitaceae</taxon>
        <taxon>Viteae</taxon>
        <taxon>Vitis</taxon>
    </lineage>
</organism>
<comment type="caution">
    <text evidence="3">The sequence shown here is derived from an EMBL/GenBank/DDBJ whole genome shotgun (WGS) entry which is preliminary data.</text>
</comment>
<dbReference type="GO" id="GO:0006400">
    <property type="term" value="P:tRNA modification"/>
    <property type="evidence" value="ECO:0007669"/>
    <property type="project" value="InterPro"/>
</dbReference>
<keyword evidence="1" id="KW-0694">RNA-binding</keyword>
<dbReference type="SUPFAM" id="SSF143437">
    <property type="entry name" value="THUMP domain-like"/>
    <property type="match status" value="1"/>
</dbReference>
<dbReference type="InterPro" id="IPR004114">
    <property type="entry name" value="THUMP_dom"/>
</dbReference>
<proteinExistence type="predicted"/>
<dbReference type="Gene3D" id="3.30.2300.10">
    <property type="entry name" value="THUMP superfamily"/>
    <property type="match status" value="1"/>
</dbReference>
<accession>A0A438KGT3</accession>
<feature type="domain" description="THUMP" evidence="2">
    <location>
        <begin position="42"/>
        <end position="148"/>
    </location>
</feature>
<dbReference type="Proteomes" id="UP000288805">
    <property type="component" value="Unassembled WGS sequence"/>
</dbReference>
<dbReference type="CDD" id="cd11717">
    <property type="entry name" value="THUMP_THUMPD1_like"/>
    <property type="match status" value="1"/>
</dbReference>
<dbReference type="InterPro" id="IPR040183">
    <property type="entry name" value="THUMPD1-like"/>
</dbReference>
<evidence type="ECO:0000256" key="1">
    <source>
        <dbReference type="PROSITE-ProRule" id="PRU00529"/>
    </source>
</evidence>
<name>A0A438KGT3_VITVI</name>
<dbReference type="FunFam" id="3.30.2300.10:FF:000001">
    <property type="entry name" value="THUMP domain-containing protein 1"/>
    <property type="match status" value="1"/>
</dbReference>
<dbReference type="GO" id="GO:0003723">
    <property type="term" value="F:RNA binding"/>
    <property type="evidence" value="ECO:0007669"/>
    <property type="project" value="UniProtKB-UniRule"/>
</dbReference>